<dbReference type="OrthoDB" id="1917735at2759"/>
<gene>
    <name evidence="2" type="ORF">GOP47_0024197</name>
</gene>
<dbReference type="InterPro" id="IPR007608">
    <property type="entry name" value="Senescence_reg_S40"/>
</dbReference>
<evidence type="ECO:0008006" key="4">
    <source>
        <dbReference type="Google" id="ProtNLM"/>
    </source>
</evidence>
<dbReference type="Proteomes" id="UP000886520">
    <property type="component" value="Chromosome 23"/>
</dbReference>
<dbReference type="PANTHER" id="PTHR33083:SF123">
    <property type="entry name" value="EXPRESSED PROTEIN"/>
    <property type="match status" value="1"/>
</dbReference>
<reference evidence="2" key="1">
    <citation type="submission" date="2021-01" db="EMBL/GenBank/DDBJ databases">
        <title>Adiantum capillus-veneris genome.</title>
        <authorList>
            <person name="Fang Y."/>
            <person name="Liao Q."/>
        </authorList>
    </citation>
    <scope>NUCLEOTIDE SEQUENCE</scope>
    <source>
        <strain evidence="2">H3</strain>
        <tissue evidence="2">Leaf</tissue>
    </source>
</reference>
<organism evidence="2 3">
    <name type="scientific">Adiantum capillus-veneris</name>
    <name type="common">Maidenhair fern</name>
    <dbReference type="NCBI Taxonomy" id="13818"/>
    <lineage>
        <taxon>Eukaryota</taxon>
        <taxon>Viridiplantae</taxon>
        <taxon>Streptophyta</taxon>
        <taxon>Embryophyta</taxon>
        <taxon>Tracheophyta</taxon>
        <taxon>Polypodiopsida</taxon>
        <taxon>Polypodiidae</taxon>
        <taxon>Polypodiales</taxon>
        <taxon>Pteridineae</taxon>
        <taxon>Pteridaceae</taxon>
        <taxon>Vittarioideae</taxon>
        <taxon>Adiantum</taxon>
    </lineage>
</organism>
<evidence type="ECO:0000313" key="3">
    <source>
        <dbReference type="Proteomes" id="UP000886520"/>
    </source>
</evidence>
<comment type="caution">
    <text evidence="2">The sequence shown here is derived from an EMBL/GenBank/DDBJ whole genome shotgun (WGS) entry which is preliminary data.</text>
</comment>
<dbReference type="Pfam" id="PF04520">
    <property type="entry name" value="Senescence_reg"/>
    <property type="match status" value="1"/>
</dbReference>
<dbReference type="PANTHER" id="PTHR33083">
    <property type="entry name" value="EXPRESSED PROTEIN"/>
    <property type="match status" value="1"/>
</dbReference>
<evidence type="ECO:0000256" key="1">
    <source>
        <dbReference type="ARBA" id="ARBA00034773"/>
    </source>
</evidence>
<dbReference type="EMBL" id="JABFUD020000023">
    <property type="protein sequence ID" value="KAI5061692.1"/>
    <property type="molecule type" value="Genomic_DNA"/>
</dbReference>
<comment type="similarity">
    <text evidence="1">Belongs to the senescence regulator S40 family.</text>
</comment>
<dbReference type="GO" id="GO:0010150">
    <property type="term" value="P:leaf senescence"/>
    <property type="evidence" value="ECO:0007669"/>
    <property type="project" value="UniProtKB-ARBA"/>
</dbReference>
<keyword evidence="3" id="KW-1185">Reference proteome</keyword>
<sequence>MARLGGMSTESFSSARERLSTASVGLGSILRDQIAAVPGTSRMNVLLGLSSSQSTTVVAASRSLLNSPAHSLSSSPVEPNGFLDVDDAAELKDEGLWGIDMNENGSTYSLEPLHRHRLPHAYDLGTKHTHSGTLSYHGYGSATHSPGQKHGFGRAHLGASKQPMNMGQLDGARSSQYHLLVDMASTSPIDTMSTNLGPVRLSPLSKVSESHSVYQRHQVNLTPTCSIPQVRKHTLHDSVLHSEAHQSAPVNVPNWPKNILQKDPTAINSYSTEKIIGEDDDIKRLPPHVMLAKEYARDQRMTSSVCEGQGRTLKGRDMRRVRNAVWRQIGFAD</sequence>
<evidence type="ECO:0000313" key="2">
    <source>
        <dbReference type="EMBL" id="KAI5061692.1"/>
    </source>
</evidence>
<dbReference type="AlphaFoldDB" id="A0A9D4U630"/>
<protein>
    <recommendedName>
        <fullName evidence="4">Senescence regulator</fullName>
    </recommendedName>
</protein>
<accession>A0A9D4U630</accession>
<proteinExistence type="inferred from homology"/>
<name>A0A9D4U630_ADICA</name>